<evidence type="ECO:0000313" key="2">
    <source>
        <dbReference type="EMBL" id="SKA75402.1"/>
    </source>
</evidence>
<organism evidence="2 3">
    <name type="scientific">Prosthecobacter debontii</name>
    <dbReference type="NCBI Taxonomy" id="48467"/>
    <lineage>
        <taxon>Bacteria</taxon>
        <taxon>Pseudomonadati</taxon>
        <taxon>Verrucomicrobiota</taxon>
        <taxon>Verrucomicrobiia</taxon>
        <taxon>Verrucomicrobiales</taxon>
        <taxon>Verrucomicrobiaceae</taxon>
        <taxon>Prosthecobacter</taxon>
    </lineage>
</organism>
<evidence type="ECO:0000313" key="3">
    <source>
        <dbReference type="Proteomes" id="UP000190774"/>
    </source>
</evidence>
<name>A0A1T4WDJ9_9BACT</name>
<evidence type="ECO:0000256" key="1">
    <source>
        <dbReference type="SAM" id="MobiDB-lite"/>
    </source>
</evidence>
<feature type="compositionally biased region" description="Basic and acidic residues" evidence="1">
    <location>
        <begin position="107"/>
        <end position="120"/>
    </location>
</feature>
<proteinExistence type="predicted"/>
<keyword evidence="3" id="KW-1185">Reference proteome</keyword>
<dbReference type="STRING" id="48467.SAMN02745166_00016"/>
<dbReference type="InterPro" id="IPR024530">
    <property type="entry name" value="QSregVF_b"/>
</dbReference>
<evidence type="ECO:0008006" key="4">
    <source>
        <dbReference type="Google" id="ProtNLM"/>
    </source>
</evidence>
<dbReference type="Pfam" id="PF12843">
    <property type="entry name" value="QSregVF_b"/>
    <property type="match status" value="1"/>
</dbReference>
<feature type="region of interest" description="Disordered" evidence="1">
    <location>
        <begin position="100"/>
        <end position="120"/>
    </location>
</feature>
<dbReference type="RefSeq" id="WP_245846409.1">
    <property type="nucleotide sequence ID" value="NZ_FUYE01000001.1"/>
</dbReference>
<dbReference type="EMBL" id="FUYE01000001">
    <property type="protein sequence ID" value="SKA75402.1"/>
    <property type="molecule type" value="Genomic_DNA"/>
</dbReference>
<dbReference type="AlphaFoldDB" id="A0A1T4WDJ9"/>
<accession>A0A1T4WDJ9</accession>
<feature type="compositionally biased region" description="Polar residues" evidence="1">
    <location>
        <begin position="10"/>
        <end position="20"/>
    </location>
</feature>
<reference evidence="3" key="1">
    <citation type="submission" date="2017-02" db="EMBL/GenBank/DDBJ databases">
        <authorList>
            <person name="Varghese N."/>
            <person name="Submissions S."/>
        </authorList>
    </citation>
    <scope>NUCLEOTIDE SEQUENCE [LARGE SCALE GENOMIC DNA]</scope>
    <source>
        <strain evidence="3">ATCC 700200</strain>
    </source>
</reference>
<protein>
    <recommendedName>
        <fullName evidence="4">DUF3820 family protein</fullName>
    </recommendedName>
</protein>
<feature type="region of interest" description="Disordered" evidence="1">
    <location>
        <begin position="1"/>
        <end position="20"/>
    </location>
</feature>
<sequence>MSFRDERENLANNVSMDDLTTQMQRDLEEIGRTFMPFGKYGPQNHPPYGVPIYDLPAEYLGWFASKGGFPKGRLGKLLQMVHQMKADGSDVVFDLFRRQRGGPTQLRPEKRRSFDFPENR</sequence>
<gene>
    <name evidence="2" type="ORF">SAMN02745166_00016</name>
</gene>
<dbReference type="Proteomes" id="UP000190774">
    <property type="component" value="Unassembled WGS sequence"/>
</dbReference>